<dbReference type="Proteomes" id="UP000824139">
    <property type="component" value="Unassembled WGS sequence"/>
</dbReference>
<proteinExistence type="predicted"/>
<sequence length="156" mass="17923">MRIQNTPQVTSNLQFTGNWLTKFDKALGKLIEPKPILTDASKTLVDKVETIAQKQYNPTSGEPVRLSVKNGNKEFSFLFKNSAWHRVTLTKKGEELSDFEILHVKADNSYDFYSTGGYAARIIDKKFIDKYNGILEEWMPRLIKKCEKLEKKNSST</sequence>
<reference evidence="1" key="2">
    <citation type="journal article" date="2021" name="PeerJ">
        <title>Extensive microbial diversity within the chicken gut microbiome revealed by metagenomics and culture.</title>
        <authorList>
            <person name="Gilroy R."/>
            <person name="Ravi A."/>
            <person name="Getino M."/>
            <person name="Pursley I."/>
            <person name="Horton D.L."/>
            <person name="Alikhan N.F."/>
            <person name="Baker D."/>
            <person name="Gharbi K."/>
            <person name="Hall N."/>
            <person name="Watson M."/>
            <person name="Adriaenssens E.M."/>
            <person name="Foster-Nyarko E."/>
            <person name="Jarju S."/>
            <person name="Secka A."/>
            <person name="Antonio M."/>
            <person name="Oren A."/>
            <person name="Chaudhuri R.R."/>
            <person name="La Ragione R."/>
            <person name="Hildebrand F."/>
            <person name="Pallen M.J."/>
        </authorList>
    </citation>
    <scope>NUCLEOTIDE SEQUENCE</scope>
    <source>
        <strain evidence="1">CHK152-2994</strain>
    </source>
</reference>
<dbReference type="AlphaFoldDB" id="A0A9D1FUI2"/>
<name>A0A9D1FUI2_9BACT</name>
<protein>
    <submittedName>
        <fullName evidence="1">Uncharacterized protein</fullName>
    </submittedName>
</protein>
<organism evidence="1 2">
    <name type="scientific">Candidatus Scatenecus faecavium</name>
    <dbReference type="NCBI Taxonomy" id="2840915"/>
    <lineage>
        <taxon>Bacteria</taxon>
        <taxon>Candidatus Scatenecus</taxon>
    </lineage>
</organism>
<accession>A0A9D1FUI2</accession>
<reference evidence="1" key="1">
    <citation type="submission" date="2020-10" db="EMBL/GenBank/DDBJ databases">
        <authorList>
            <person name="Gilroy R."/>
        </authorList>
    </citation>
    <scope>NUCLEOTIDE SEQUENCE</scope>
    <source>
        <strain evidence="1">CHK152-2994</strain>
    </source>
</reference>
<gene>
    <name evidence="1" type="ORF">IAD41_01755</name>
</gene>
<evidence type="ECO:0000313" key="2">
    <source>
        <dbReference type="Proteomes" id="UP000824139"/>
    </source>
</evidence>
<evidence type="ECO:0000313" key="1">
    <source>
        <dbReference type="EMBL" id="HIS82317.1"/>
    </source>
</evidence>
<dbReference type="EMBL" id="DVJO01000041">
    <property type="protein sequence ID" value="HIS82317.1"/>
    <property type="molecule type" value="Genomic_DNA"/>
</dbReference>
<comment type="caution">
    <text evidence="1">The sequence shown here is derived from an EMBL/GenBank/DDBJ whole genome shotgun (WGS) entry which is preliminary data.</text>
</comment>